<dbReference type="EMBL" id="LQRA01000057">
    <property type="protein sequence ID" value="KZE78197.1"/>
    <property type="molecule type" value="Genomic_DNA"/>
</dbReference>
<dbReference type="Proteomes" id="UP000076563">
    <property type="component" value="Unassembled WGS sequence"/>
</dbReference>
<dbReference type="RefSeq" id="WP_063183144.1">
    <property type="nucleotide sequence ID" value="NZ_LQRA01000057.1"/>
</dbReference>
<proteinExistence type="predicted"/>
<keyword evidence="2" id="KW-1185">Reference proteome</keyword>
<dbReference type="AlphaFoldDB" id="A0A163XNX1"/>
<accession>A0A163XNX1</accession>
<evidence type="ECO:0000313" key="2">
    <source>
        <dbReference type="Proteomes" id="UP000076563"/>
    </source>
</evidence>
<gene>
    <name evidence="1" type="ORF">AV654_19675</name>
</gene>
<protein>
    <submittedName>
        <fullName evidence="1">Uncharacterized protein</fullName>
    </submittedName>
</protein>
<reference evidence="2" key="1">
    <citation type="submission" date="2016-01" db="EMBL/GenBank/DDBJ databases">
        <title>Draft genome of Chromobacterium sp. F49.</title>
        <authorList>
            <person name="Hong K.W."/>
        </authorList>
    </citation>
    <scope>NUCLEOTIDE SEQUENCE [LARGE SCALE GENOMIC DNA]</scope>
    <source>
        <strain evidence="2">M63</strain>
    </source>
</reference>
<organism evidence="1 2">
    <name type="scientific">Paenibacillus elgii</name>
    <dbReference type="NCBI Taxonomy" id="189691"/>
    <lineage>
        <taxon>Bacteria</taxon>
        <taxon>Bacillati</taxon>
        <taxon>Bacillota</taxon>
        <taxon>Bacilli</taxon>
        <taxon>Bacillales</taxon>
        <taxon>Paenibacillaceae</taxon>
        <taxon>Paenibacillus</taxon>
    </lineage>
</organism>
<evidence type="ECO:0000313" key="1">
    <source>
        <dbReference type="EMBL" id="KZE78197.1"/>
    </source>
</evidence>
<comment type="caution">
    <text evidence="1">The sequence shown here is derived from an EMBL/GenBank/DDBJ whole genome shotgun (WGS) entry which is preliminary data.</text>
</comment>
<dbReference type="OrthoDB" id="9923655at2"/>
<name>A0A163XNX1_9BACL</name>
<sequence>MAYIVEWNPLLENDEVKRTLAKLHVTFMTIGVMSITNVLKIIVTSNGAAEVYAKNGYVYSYQATDKYTDRLEQVEAKRI</sequence>